<feature type="non-terminal residue" evidence="1">
    <location>
        <position position="47"/>
    </location>
</feature>
<dbReference type="Proteomes" id="UP000029066">
    <property type="component" value="Unassembled WGS sequence"/>
</dbReference>
<reference evidence="1 2" key="1">
    <citation type="submission" date="2014-03" db="EMBL/GenBank/DDBJ databases">
        <title>Genomics of Bifidobacteria.</title>
        <authorList>
            <person name="Ventura M."/>
            <person name="Milani C."/>
            <person name="Lugli G.A."/>
        </authorList>
    </citation>
    <scope>NUCLEOTIDE SEQUENCE [LARGE SCALE GENOMIC DNA]</scope>
    <source>
        <strain evidence="1 2">DSM 23967</strain>
    </source>
</reference>
<accession>A0A087DBI0</accession>
<sequence>MDTTSLFTAALQLPDPWRVSGVEFRDEEDGRRELHIAIGFAAGSRFP</sequence>
<evidence type="ECO:0000313" key="2">
    <source>
        <dbReference type="Proteomes" id="UP000029066"/>
    </source>
</evidence>
<comment type="caution">
    <text evidence="1">The sequence shown here is derived from an EMBL/GenBank/DDBJ whole genome shotgun (WGS) entry which is preliminary data.</text>
</comment>
<organism evidence="1 2">
    <name type="scientific">Bifidobacterium saguini DSM 23967</name>
    <dbReference type="NCBI Taxonomy" id="1437607"/>
    <lineage>
        <taxon>Bacteria</taxon>
        <taxon>Bacillati</taxon>
        <taxon>Actinomycetota</taxon>
        <taxon>Actinomycetes</taxon>
        <taxon>Bifidobacteriales</taxon>
        <taxon>Bifidobacteriaceae</taxon>
        <taxon>Bifidobacterium</taxon>
    </lineage>
</organism>
<dbReference type="EMBL" id="JGZN01000007">
    <property type="protein sequence ID" value="KFI92880.1"/>
    <property type="molecule type" value="Genomic_DNA"/>
</dbReference>
<protein>
    <recommendedName>
        <fullName evidence="3">ISL3 family transposase</fullName>
    </recommendedName>
</protein>
<gene>
    <name evidence="1" type="ORF">BISA_0575</name>
</gene>
<evidence type="ECO:0008006" key="3">
    <source>
        <dbReference type="Google" id="ProtNLM"/>
    </source>
</evidence>
<evidence type="ECO:0000313" key="1">
    <source>
        <dbReference type="EMBL" id="KFI92880.1"/>
    </source>
</evidence>
<dbReference type="AlphaFoldDB" id="A0A087DBI0"/>
<name>A0A087DBI0_9BIFI</name>
<proteinExistence type="predicted"/>